<dbReference type="InterPro" id="IPR050222">
    <property type="entry name" value="MATE_MdtK"/>
</dbReference>
<feature type="transmembrane region" description="Helical" evidence="10">
    <location>
        <begin position="126"/>
        <end position="143"/>
    </location>
</feature>
<dbReference type="Proteomes" id="UP000028782">
    <property type="component" value="Chromosome"/>
</dbReference>
<dbReference type="RefSeq" id="WP_043373925.1">
    <property type="nucleotide sequence ID" value="NZ_CP006704.1"/>
</dbReference>
<dbReference type="EMBL" id="CP006704">
    <property type="protein sequence ID" value="AIJ47912.1"/>
    <property type="molecule type" value="Genomic_DNA"/>
</dbReference>
<evidence type="ECO:0000313" key="12">
    <source>
        <dbReference type="Proteomes" id="UP000028782"/>
    </source>
</evidence>
<dbReference type="CDD" id="cd13131">
    <property type="entry name" value="MATE_NorM_like"/>
    <property type="match status" value="1"/>
</dbReference>
<name>A0A076PX11_COMTE</name>
<dbReference type="GO" id="GO:0042910">
    <property type="term" value="F:xenobiotic transmembrane transporter activity"/>
    <property type="evidence" value="ECO:0007669"/>
    <property type="project" value="InterPro"/>
</dbReference>
<evidence type="ECO:0000256" key="1">
    <source>
        <dbReference type="ARBA" id="ARBA00004429"/>
    </source>
</evidence>
<evidence type="ECO:0000256" key="10">
    <source>
        <dbReference type="SAM" id="Phobius"/>
    </source>
</evidence>
<dbReference type="PIRSF" id="PIRSF006603">
    <property type="entry name" value="DinF"/>
    <property type="match status" value="1"/>
</dbReference>
<gene>
    <name evidence="11" type="ORF">O987_19050</name>
</gene>
<dbReference type="InterPro" id="IPR048279">
    <property type="entry name" value="MdtK-like"/>
</dbReference>
<evidence type="ECO:0000256" key="2">
    <source>
        <dbReference type="ARBA" id="ARBA00022448"/>
    </source>
</evidence>
<keyword evidence="6 10" id="KW-1133">Transmembrane helix</keyword>
<evidence type="ECO:0000256" key="6">
    <source>
        <dbReference type="ARBA" id="ARBA00022989"/>
    </source>
</evidence>
<dbReference type="HOGENOM" id="CLU_012893_6_0_4"/>
<feature type="transmembrane region" description="Helical" evidence="10">
    <location>
        <begin position="40"/>
        <end position="68"/>
    </location>
</feature>
<dbReference type="PANTHER" id="PTHR43298:SF2">
    <property type="entry name" value="FMN_FAD EXPORTER YEEO-RELATED"/>
    <property type="match status" value="1"/>
</dbReference>
<dbReference type="GO" id="GO:0005886">
    <property type="term" value="C:plasma membrane"/>
    <property type="evidence" value="ECO:0007669"/>
    <property type="project" value="UniProtKB-SubCell"/>
</dbReference>
<feature type="transmembrane region" description="Helical" evidence="10">
    <location>
        <begin position="272"/>
        <end position="293"/>
    </location>
</feature>
<evidence type="ECO:0000256" key="8">
    <source>
        <dbReference type="ARBA" id="ARBA00023136"/>
    </source>
</evidence>
<dbReference type="GO" id="GO:0006811">
    <property type="term" value="P:monoatomic ion transport"/>
    <property type="evidence" value="ECO:0007669"/>
    <property type="project" value="UniProtKB-KW"/>
</dbReference>
<feature type="transmembrane region" description="Helical" evidence="10">
    <location>
        <begin position="237"/>
        <end position="260"/>
    </location>
</feature>
<feature type="transmembrane region" description="Helical" evidence="10">
    <location>
        <begin position="352"/>
        <end position="374"/>
    </location>
</feature>
<feature type="transmembrane region" description="Helical" evidence="10">
    <location>
        <begin position="314"/>
        <end position="332"/>
    </location>
</feature>
<protein>
    <recommendedName>
        <fullName evidence="9">Multidrug-efflux transporter</fullName>
    </recommendedName>
</protein>
<reference evidence="11 12" key="1">
    <citation type="journal article" date="2014" name="Genome Announc.">
        <title>Complete Genome Sequence of Polychlorinated Biphenyl Degrader Comamonas testosteroni TK102 (NBRC 109938).</title>
        <authorList>
            <person name="Fukuda K."/>
            <person name="Hosoyama A."/>
            <person name="Tsuchikane K."/>
            <person name="Ohji S."/>
            <person name="Yamazoe A."/>
            <person name="Fujita N."/>
            <person name="Shintani M."/>
            <person name="Kimbara K."/>
        </authorList>
    </citation>
    <scope>NUCLEOTIDE SEQUENCE [LARGE SCALE GENOMIC DNA]</scope>
    <source>
        <strain evidence="11">TK102</strain>
    </source>
</reference>
<dbReference type="KEGG" id="ctes:O987_19050"/>
<dbReference type="NCBIfam" id="TIGR00797">
    <property type="entry name" value="matE"/>
    <property type="match status" value="1"/>
</dbReference>
<comment type="subcellular location">
    <subcellularLocation>
        <location evidence="1">Cell inner membrane</location>
        <topology evidence="1">Multi-pass membrane protein</topology>
    </subcellularLocation>
</comment>
<feature type="transmembrane region" description="Helical" evidence="10">
    <location>
        <begin position="182"/>
        <end position="207"/>
    </location>
</feature>
<evidence type="ECO:0000256" key="9">
    <source>
        <dbReference type="ARBA" id="ARBA00031636"/>
    </source>
</evidence>
<feature type="transmembrane region" description="Helical" evidence="10">
    <location>
        <begin position="155"/>
        <end position="176"/>
    </location>
</feature>
<keyword evidence="3" id="KW-0050">Antiport</keyword>
<keyword evidence="7" id="KW-0406">Ion transport</keyword>
<evidence type="ECO:0000256" key="5">
    <source>
        <dbReference type="ARBA" id="ARBA00022692"/>
    </source>
</evidence>
<feature type="transmembrane region" description="Helical" evidence="10">
    <location>
        <begin position="12"/>
        <end position="34"/>
    </location>
</feature>
<keyword evidence="5 10" id="KW-0812">Transmembrane</keyword>
<evidence type="ECO:0000313" key="11">
    <source>
        <dbReference type="EMBL" id="AIJ47912.1"/>
    </source>
</evidence>
<organism evidence="11 12">
    <name type="scientific">Comamonas testosteroni TK102</name>
    <dbReference type="NCBI Taxonomy" id="1392005"/>
    <lineage>
        <taxon>Bacteria</taxon>
        <taxon>Pseudomonadati</taxon>
        <taxon>Pseudomonadota</taxon>
        <taxon>Betaproteobacteria</taxon>
        <taxon>Burkholderiales</taxon>
        <taxon>Comamonadaceae</taxon>
        <taxon>Comamonas</taxon>
    </lineage>
</organism>
<dbReference type="AlphaFoldDB" id="A0A076PX11"/>
<feature type="transmembrane region" description="Helical" evidence="10">
    <location>
        <begin position="381"/>
        <end position="401"/>
    </location>
</feature>
<sequence>MKGELQYIGRHAGTVLAGQLAVMAFGTTDTIVASRYSNEAVAALSVGSAIFISVYASLMGIFQALLPLWSEQRGAGRPRAIGHSLRQSMYLCATACVLGMAVLLMPDALLRWTDVPDALQLEVKRYLAVLAWGLPPALLFRIYSALNQALGHPKLVTWLQLISLLIKIPLSVWFTFGGLGLAPLGAVGCALATLLVNYTMFAVALWLMRTQDFYAPLALWQKLEPPDWRQLGRFCRLGIPAGLAILMEVTSFTLMALYVARQGPLSSASHQIAANLAAICYMVPLSLAIATSARVSYWRGAGDEAQARTLIQQCFKLALMIGMATAATLFVARSWIADIYTDSPQVLAMTSWLLICVAAYHVADCVQTYCIFVLRCYRVTVAPLVLYCLLLWGGGLGLGYWLTYRWQAAPGWQDWQATPMPLWICSAAALLVTALAFSTILHKTIRPPKPQTSPRSAQ</sequence>
<dbReference type="InterPro" id="IPR002528">
    <property type="entry name" value="MATE_fam"/>
</dbReference>
<dbReference type="PANTHER" id="PTHR43298">
    <property type="entry name" value="MULTIDRUG RESISTANCE PROTEIN NORM-RELATED"/>
    <property type="match status" value="1"/>
</dbReference>
<feature type="transmembrane region" description="Helical" evidence="10">
    <location>
        <begin position="421"/>
        <end position="441"/>
    </location>
</feature>
<keyword evidence="4" id="KW-1003">Cell membrane</keyword>
<keyword evidence="2" id="KW-0813">Transport</keyword>
<feature type="transmembrane region" description="Helical" evidence="10">
    <location>
        <begin position="89"/>
        <end position="106"/>
    </location>
</feature>
<keyword evidence="8 10" id="KW-0472">Membrane</keyword>
<evidence type="ECO:0000256" key="4">
    <source>
        <dbReference type="ARBA" id="ARBA00022475"/>
    </source>
</evidence>
<evidence type="ECO:0000256" key="3">
    <source>
        <dbReference type="ARBA" id="ARBA00022449"/>
    </source>
</evidence>
<proteinExistence type="predicted"/>
<dbReference type="Pfam" id="PF01554">
    <property type="entry name" value="MatE"/>
    <property type="match status" value="2"/>
</dbReference>
<dbReference type="GO" id="GO:0015297">
    <property type="term" value="F:antiporter activity"/>
    <property type="evidence" value="ECO:0007669"/>
    <property type="project" value="UniProtKB-KW"/>
</dbReference>
<evidence type="ECO:0000256" key="7">
    <source>
        <dbReference type="ARBA" id="ARBA00023065"/>
    </source>
</evidence>
<accession>A0A076PX11</accession>